<dbReference type="SUPFAM" id="SSF55874">
    <property type="entry name" value="ATPase domain of HSP90 chaperone/DNA topoisomerase II/histidine kinase"/>
    <property type="match status" value="1"/>
</dbReference>
<accession>A0ABS3FB93</accession>
<evidence type="ECO:0000256" key="7">
    <source>
        <dbReference type="SAM" id="Coils"/>
    </source>
</evidence>
<dbReference type="Pfam" id="PF00512">
    <property type="entry name" value="HisKA"/>
    <property type="match status" value="1"/>
</dbReference>
<dbReference type="SUPFAM" id="SSF55781">
    <property type="entry name" value="GAF domain-like"/>
    <property type="match status" value="1"/>
</dbReference>
<dbReference type="InterPro" id="IPR004358">
    <property type="entry name" value="Sig_transdc_His_kin-like_C"/>
</dbReference>
<dbReference type="InterPro" id="IPR005467">
    <property type="entry name" value="His_kinase_dom"/>
</dbReference>
<dbReference type="PANTHER" id="PTHR43711:SF31">
    <property type="entry name" value="HISTIDINE KINASE"/>
    <property type="match status" value="1"/>
</dbReference>
<dbReference type="SUPFAM" id="SSF47384">
    <property type="entry name" value="Homodimeric domain of signal transducing histidine kinase"/>
    <property type="match status" value="1"/>
</dbReference>
<dbReference type="InterPro" id="IPR036890">
    <property type="entry name" value="HATPase_C_sf"/>
</dbReference>
<dbReference type="SMART" id="SM00388">
    <property type="entry name" value="HisKA"/>
    <property type="match status" value="1"/>
</dbReference>
<keyword evidence="10" id="KW-1185">Reference proteome</keyword>
<sequence length="406" mass="45656">MNSVESILGKIIMMLKDSIKTINEYQRAKKLNDLDLDYANLQDEFERLVKLAKYITDTDISYVNLIDNYSQWTITSSASGPFQVDREDSICQFTIQGEGIQELPILDQDKRFSDNPFVKRDKLKYYLGIPLKVSTGENIGALCVLDQSEKNISLEKKRLLQLIADEIVEKLEHKKKLDQLEDQLASAIKERYQMAHDIRSPLGGILGLTSTIEEENMDADESKAYFKLINSSVSKLMELTDDILDKRQKLGDKNQFDLSSLKAHLEELYLIPASNKDIALDVSFDKTKNQYKFSRRKLLPIIGNLIANAIKFTPSKGSVAVKLDIMEMDKRVFLTVKVSDNGIGMSKEKLKELTNDALGLNPGTNGEKGYGLGLQLVAEMVNSIDGKLNVVSEKDKGTTMDVTVPI</sequence>
<evidence type="ECO:0000256" key="2">
    <source>
        <dbReference type="ARBA" id="ARBA00012438"/>
    </source>
</evidence>
<dbReference type="EMBL" id="JAFLNM010000001">
    <property type="protein sequence ID" value="MBO0340429.1"/>
    <property type="molecule type" value="Genomic_DNA"/>
</dbReference>
<dbReference type="InterPro" id="IPR050736">
    <property type="entry name" value="Sensor_HK_Regulatory"/>
</dbReference>
<keyword evidence="5 9" id="KW-0418">Kinase</keyword>
<dbReference type="Gene3D" id="3.30.565.10">
    <property type="entry name" value="Histidine kinase-like ATPase, C-terminal domain"/>
    <property type="match status" value="1"/>
</dbReference>
<dbReference type="CDD" id="cd00082">
    <property type="entry name" value="HisKA"/>
    <property type="match status" value="1"/>
</dbReference>
<proteinExistence type="predicted"/>
<dbReference type="Gene3D" id="3.30.450.40">
    <property type="match status" value="1"/>
</dbReference>
<keyword evidence="4" id="KW-0808">Transferase</keyword>
<dbReference type="Proteomes" id="UP000664807">
    <property type="component" value="Unassembled WGS sequence"/>
</dbReference>
<protein>
    <recommendedName>
        <fullName evidence="2">histidine kinase</fullName>
        <ecNumber evidence="2">2.7.13.3</ecNumber>
    </recommendedName>
</protein>
<feature type="coiled-coil region" evidence="7">
    <location>
        <begin position="163"/>
        <end position="190"/>
    </location>
</feature>
<evidence type="ECO:0000256" key="4">
    <source>
        <dbReference type="ARBA" id="ARBA00022679"/>
    </source>
</evidence>
<comment type="catalytic activity">
    <reaction evidence="1">
        <text>ATP + protein L-histidine = ADP + protein N-phospho-L-histidine.</text>
        <dbReference type="EC" id="2.7.13.3"/>
    </reaction>
</comment>
<keyword evidence="6" id="KW-0902">Two-component regulatory system</keyword>
<dbReference type="RefSeq" id="WP_207026133.1">
    <property type="nucleotide sequence ID" value="NZ_JAFLNM010000001.1"/>
</dbReference>
<dbReference type="InterPro" id="IPR036097">
    <property type="entry name" value="HisK_dim/P_sf"/>
</dbReference>
<dbReference type="PANTHER" id="PTHR43711">
    <property type="entry name" value="TWO-COMPONENT HISTIDINE KINASE"/>
    <property type="match status" value="1"/>
</dbReference>
<dbReference type="InterPro" id="IPR029016">
    <property type="entry name" value="GAF-like_dom_sf"/>
</dbReference>
<gene>
    <name evidence="9" type="ORF">J0654_02180</name>
</gene>
<dbReference type="PRINTS" id="PR00344">
    <property type="entry name" value="BCTRLSENSOR"/>
</dbReference>
<reference evidence="9 10" key="1">
    <citation type="submission" date="2021-03" db="EMBL/GenBank/DDBJ databases">
        <title>Muricauda lutimaris sp. nov. and Muricauda ruestringensis sp. nov, two marine members of the Flavobacteriaceae isolated from deep sea sediments of Western Pacific.</title>
        <authorList>
            <person name="Zhao S."/>
            <person name="Liu R."/>
        </authorList>
    </citation>
    <scope>NUCLEOTIDE SEQUENCE [LARGE SCALE GENOMIC DNA]</scope>
    <source>
        <strain evidence="9 10">BC31-3-A3</strain>
    </source>
</reference>
<dbReference type="GO" id="GO:0016301">
    <property type="term" value="F:kinase activity"/>
    <property type="evidence" value="ECO:0007669"/>
    <property type="project" value="UniProtKB-KW"/>
</dbReference>
<evidence type="ECO:0000259" key="8">
    <source>
        <dbReference type="PROSITE" id="PS50109"/>
    </source>
</evidence>
<evidence type="ECO:0000256" key="1">
    <source>
        <dbReference type="ARBA" id="ARBA00000085"/>
    </source>
</evidence>
<dbReference type="Pfam" id="PF02518">
    <property type="entry name" value="HATPase_c"/>
    <property type="match status" value="1"/>
</dbReference>
<evidence type="ECO:0000313" key="10">
    <source>
        <dbReference type="Proteomes" id="UP000664807"/>
    </source>
</evidence>
<keyword evidence="7" id="KW-0175">Coiled coil</keyword>
<evidence type="ECO:0000256" key="5">
    <source>
        <dbReference type="ARBA" id="ARBA00022777"/>
    </source>
</evidence>
<dbReference type="Gene3D" id="1.10.287.130">
    <property type="match status" value="1"/>
</dbReference>
<evidence type="ECO:0000256" key="3">
    <source>
        <dbReference type="ARBA" id="ARBA00022553"/>
    </source>
</evidence>
<comment type="caution">
    <text evidence="9">The sequence shown here is derived from an EMBL/GenBank/DDBJ whole genome shotgun (WGS) entry which is preliminary data.</text>
</comment>
<name>A0ABS3FB93_9FLAO</name>
<feature type="domain" description="Histidine kinase" evidence="8">
    <location>
        <begin position="193"/>
        <end position="406"/>
    </location>
</feature>
<evidence type="ECO:0000256" key="6">
    <source>
        <dbReference type="ARBA" id="ARBA00023012"/>
    </source>
</evidence>
<keyword evidence="3" id="KW-0597">Phosphoprotein</keyword>
<dbReference type="CDD" id="cd00075">
    <property type="entry name" value="HATPase"/>
    <property type="match status" value="1"/>
</dbReference>
<dbReference type="InterPro" id="IPR003594">
    <property type="entry name" value="HATPase_dom"/>
</dbReference>
<organism evidence="9 10">
    <name type="scientific">Flagellimonas profundi</name>
    <dbReference type="NCBI Taxonomy" id="2915620"/>
    <lineage>
        <taxon>Bacteria</taxon>
        <taxon>Pseudomonadati</taxon>
        <taxon>Bacteroidota</taxon>
        <taxon>Flavobacteriia</taxon>
        <taxon>Flavobacteriales</taxon>
        <taxon>Flavobacteriaceae</taxon>
        <taxon>Flagellimonas</taxon>
    </lineage>
</organism>
<dbReference type="SMART" id="SM00387">
    <property type="entry name" value="HATPase_c"/>
    <property type="match status" value="1"/>
</dbReference>
<dbReference type="PROSITE" id="PS50109">
    <property type="entry name" value="HIS_KIN"/>
    <property type="match status" value="1"/>
</dbReference>
<evidence type="ECO:0000313" key="9">
    <source>
        <dbReference type="EMBL" id="MBO0340429.1"/>
    </source>
</evidence>
<dbReference type="InterPro" id="IPR003661">
    <property type="entry name" value="HisK_dim/P_dom"/>
</dbReference>
<dbReference type="EC" id="2.7.13.3" evidence="2"/>